<reference evidence="2 3" key="1">
    <citation type="submission" date="2008-07" db="EMBL/GenBank/DDBJ databases">
        <authorList>
            <person name="El-Sayed N."/>
            <person name="Caler E."/>
            <person name="Inman J."/>
            <person name="Amedeo P."/>
            <person name="Hass B."/>
            <person name="Wortman J."/>
        </authorList>
    </citation>
    <scope>NUCLEOTIDE SEQUENCE [LARGE SCALE GENOMIC DNA]</scope>
    <source>
        <strain evidence="3">ATCC 50983 / TXsc</strain>
    </source>
</reference>
<dbReference type="InterPro" id="IPR050951">
    <property type="entry name" value="Retrovirus_Pol_polyprotein"/>
</dbReference>
<proteinExistence type="predicted"/>
<dbReference type="SUPFAM" id="SSF53098">
    <property type="entry name" value="Ribonuclease H-like"/>
    <property type="match status" value="1"/>
</dbReference>
<dbReference type="GO" id="GO:0015074">
    <property type="term" value="P:DNA integration"/>
    <property type="evidence" value="ECO:0007669"/>
    <property type="project" value="InterPro"/>
</dbReference>
<dbReference type="InParanoid" id="C5LVK4"/>
<dbReference type="PANTHER" id="PTHR37984">
    <property type="entry name" value="PROTEIN CBG26694"/>
    <property type="match status" value="1"/>
</dbReference>
<dbReference type="InterPro" id="IPR012337">
    <property type="entry name" value="RNaseH-like_sf"/>
</dbReference>
<dbReference type="GeneID" id="9045088"/>
<dbReference type="InterPro" id="IPR001584">
    <property type="entry name" value="Integrase_cat-core"/>
</dbReference>
<sequence length="170" mass="19261">MSFWWDGMTKYITKMLKSCRTCQLAKHHSALSNTPTASRRWQRRFSSIQLDFAGPFHKEAALEPSPWGAEYLCVMICECTNMSLVVPTRSTSSRDVIGALTIWISTYGVPRILQLDACPSHNSQSLRTFTAALGCRLKLGIPRRPQCQGKVERFIRDLKEAVRIGTQQKP</sequence>
<dbReference type="RefSeq" id="XP_002766521.1">
    <property type="nucleotide sequence ID" value="XM_002766475.1"/>
</dbReference>
<gene>
    <name evidence="2" type="ORF">Pmar_PMAR014834</name>
</gene>
<dbReference type="PROSITE" id="PS50994">
    <property type="entry name" value="INTEGRASE"/>
    <property type="match status" value="1"/>
</dbReference>
<evidence type="ECO:0000259" key="1">
    <source>
        <dbReference type="PROSITE" id="PS50994"/>
    </source>
</evidence>
<evidence type="ECO:0000313" key="3">
    <source>
        <dbReference type="Proteomes" id="UP000007800"/>
    </source>
</evidence>
<dbReference type="Gene3D" id="3.30.420.10">
    <property type="entry name" value="Ribonuclease H-like superfamily/Ribonuclease H"/>
    <property type="match status" value="1"/>
</dbReference>
<dbReference type="EMBL" id="GG685916">
    <property type="protein sequence ID" value="EEQ99238.1"/>
    <property type="molecule type" value="Genomic_DNA"/>
</dbReference>
<dbReference type="InterPro" id="IPR041588">
    <property type="entry name" value="Integrase_H2C2"/>
</dbReference>
<dbReference type="GO" id="GO:0003676">
    <property type="term" value="F:nucleic acid binding"/>
    <property type="evidence" value="ECO:0007669"/>
    <property type="project" value="InterPro"/>
</dbReference>
<accession>C5LVK4</accession>
<dbReference type="Pfam" id="PF00665">
    <property type="entry name" value="rve"/>
    <property type="match status" value="1"/>
</dbReference>
<name>C5LVK4_PERM5</name>
<dbReference type="AlphaFoldDB" id="C5LVK4"/>
<dbReference type="Proteomes" id="UP000007800">
    <property type="component" value="Unassembled WGS sequence"/>
</dbReference>
<feature type="domain" description="Integrase catalytic" evidence="1">
    <location>
        <begin position="31"/>
        <end position="170"/>
    </location>
</feature>
<dbReference type="OrthoDB" id="775972at2759"/>
<dbReference type="PANTHER" id="PTHR37984:SF5">
    <property type="entry name" value="PROTEIN NYNRIN-LIKE"/>
    <property type="match status" value="1"/>
</dbReference>
<dbReference type="Pfam" id="PF17921">
    <property type="entry name" value="Integrase_H2C2"/>
    <property type="match status" value="1"/>
</dbReference>
<organism evidence="3">
    <name type="scientific">Perkinsus marinus (strain ATCC 50983 / TXsc)</name>
    <dbReference type="NCBI Taxonomy" id="423536"/>
    <lineage>
        <taxon>Eukaryota</taxon>
        <taxon>Sar</taxon>
        <taxon>Alveolata</taxon>
        <taxon>Perkinsozoa</taxon>
        <taxon>Perkinsea</taxon>
        <taxon>Perkinsida</taxon>
        <taxon>Perkinsidae</taxon>
        <taxon>Perkinsus</taxon>
    </lineage>
</organism>
<protein>
    <submittedName>
        <fullName evidence="2">Retrovirus polyprotein, putative</fullName>
    </submittedName>
</protein>
<keyword evidence="3" id="KW-1185">Reference proteome</keyword>
<feature type="non-terminal residue" evidence="2">
    <location>
        <position position="170"/>
    </location>
</feature>
<evidence type="ECO:0000313" key="2">
    <source>
        <dbReference type="EMBL" id="EEQ99238.1"/>
    </source>
</evidence>
<dbReference type="InterPro" id="IPR036397">
    <property type="entry name" value="RNaseH_sf"/>
</dbReference>